<gene>
    <name evidence="6" type="primary">g11130</name>
    <name evidence="6" type="ORF">VP750_LOCUS9969</name>
</gene>
<keyword evidence="3" id="KW-0963">Cytoplasm</keyword>
<evidence type="ECO:0000313" key="7">
    <source>
        <dbReference type="Proteomes" id="UP001497392"/>
    </source>
</evidence>
<feature type="domain" description="C2H2-type" evidence="5">
    <location>
        <begin position="72"/>
        <end position="93"/>
    </location>
</feature>
<comment type="caution">
    <text evidence="6">The sequence shown here is derived from an EMBL/GenBank/DDBJ whole genome shotgun (WGS) entry which is preliminary data.</text>
</comment>
<dbReference type="PANTHER" id="PTHR21213:SF0">
    <property type="entry name" value="ZINC FINGER PROTEIN 706"/>
    <property type="match status" value="1"/>
</dbReference>
<dbReference type="EMBL" id="CAXHTA020000018">
    <property type="protein sequence ID" value="CAL5228063.1"/>
    <property type="molecule type" value="Genomic_DNA"/>
</dbReference>
<accession>A0ABP1GBN3</accession>
<dbReference type="PANTHER" id="PTHR21213">
    <property type="entry name" value="GEO09665P1-RELATED"/>
    <property type="match status" value="1"/>
</dbReference>
<dbReference type="Proteomes" id="UP001497392">
    <property type="component" value="Unassembled WGS sequence"/>
</dbReference>
<evidence type="ECO:0000259" key="5">
    <source>
        <dbReference type="PROSITE" id="PS00028"/>
    </source>
</evidence>
<evidence type="ECO:0000313" key="6">
    <source>
        <dbReference type="EMBL" id="CAL5228063.1"/>
    </source>
</evidence>
<comment type="subcellular location">
    <subcellularLocation>
        <location evidence="2">Cytoplasm</location>
    </subcellularLocation>
    <subcellularLocation>
        <location evidence="1">Nucleus</location>
    </subcellularLocation>
</comment>
<name>A0ABP1GBN3_9CHLO</name>
<evidence type="ECO:0000256" key="3">
    <source>
        <dbReference type="ARBA" id="ARBA00022490"/>
    </source>
</evidence>
<protein>
    <submittedName>
        <fullName evidence="6">G11130 protein</fullName>
    </submittedName>
</protein>
<proteinExistence type="predicted"/>
<evidence type="ECO:0000256" key="2">
    <source>
        <dbReference type="ARBA" id="ARBA00004496"/>
    </source>
</evidence>
<sequence length="126" mass="13334">MYLGLSCGPARLLEAASRWCRLGEMGKAKPAKHTSAELAAKTAASLTNKGGGAAGKTDRLGGKAGSHAKYKCHICAQMVPDMKTMQVHFEAKHPKLPYEPEKVVDMHALMGGTTQGVAVRGSTKKK</sequence>
<keyword evidence="4" id="KW-0539">Nucleus</keyword>
<organism evidence="6 7">
    <name type="scientific">Coccomyxa viridis</name>
    <dbReference type="NCBI Taxonomy" id="1274662"/>
    <lineage>
        <taxon>Eukaryota</taxon>
        <taxon>Viridiplantae</taxon>
        <taxon>Chlorophyta</taxon>
        <taxon>core chlorophytes</taxon>
        <taxon>Trebouxiophyceae</taxon>
        <taxon>Trebouxiophyceae incertae sedis</taxon>
        <taxon>Coccomyxaceae</taxon>
        <taxon>Coccomyxa</taxon>
    </lineage>
</organism>
<dbReference type="PROSITE" id="PS00028">
    <property type="entry name" value="ZINC_FINGER_C2H2_1"/>
    <property type="match status" value="1"/>
</dbReference>
<dbReference type="InterPro" id="IPR045230">
    <property type="entry name" value="MBS1/2-like"/>
</dbReference>
<dbReference type="InterPro" id="IPR013087">
    <property type="entry name" value="Znf_C2H2_type"/>
</dbReference>
<reference evidence="6 7" key="1">
    <citation type="submission" date="2024-06" db="EMBL/GenBank/DDBJ databases">
        <authorList>
            <person name="Kraege A."/>
            <person name="Thomma B."/>
        </authorList>
    </citation>
    <scope>NUCLEOTIDE SEQUENCE [LARGE SCALE GENOMIC DNA]</scope>
</reference>
<evidence type="ECO:0000256" key="1">
    <source>
        <dbReference type="ARBA" id="ARBA00004123"/>
    </source>
</evidence>
<dbReference type="SUPFAM" id="SSF118359">
    <property type="entry name" value="Expressed protein At2g23090/F21P24.15"/>
    <property type="match status" value="1"/>
</dbReference>
<keyword evidence="7" id="KW-1185">Reference proteome</keyword>
<evidence type="ECO:0000256" key="4">
    <source>
        <dbReference type="ARBA" id="ARBA00023242"/>
    </source>
</evidence>